<sequence>MALTFKTSQLIELLDDITTAHAAAEDKYEADCVAAREAYRDEWWSGHIDQVRALRDYLTKSIKNGTPPLNSEARRIMGQMDRYRDGIELFIPGGESNVTKYSAAYYRPDEIAGLKAILTAHQGDTITAFQLKELGTHPKDLEKLFRIAVQAGIGVSK</sequence>
<dbReference type="EMBL" id="MG920059">
    <property type="protein sequence ID" value="AVJ49060.1"/>
    <property type="molecule type" value="Genomic_DNA"/>
</dbReference>
<reference evidence="1 2" key="1">
    <citation type="submission" date="2018-02" db="EMBL/GenBank/DDBJ databases">
        <authorList>
            <person name="Ng W.L."/>
            <person name="Stoner T.H."/>
            <person name="Russell D.A."/>
            <person name="Garlena R.A."/>
            <person name="Stoner T.H."/>
            <person name="Pope W.H."/>
            <person name="Jacobs-Sera D."/>
            <person name="Hatfull G.F."/>
        </authorList>
    </citation>
    <scope>NUCLEOTIDE SEQUENCE [LARGE SCALE GENOMIC DNA]</scope>
</reference>
<accession>A0A2P1CCV7</accession>
<dbReference type="Proteomes" id="UP000241655">
    <property type="component" value="Segment"/>
</dbReference>
<evidence type="ECO:0000313" key="1">
    <source>
        <dbReference type="EMBL" id="AVJ49060.1"/>
    </source>
</evidence>
<gene>
    <name evidence="1" type="primary">55</name>
    <name evidence="1" type="ORF">PBI_BALOO_55</name>
</gene>
<protein>
    <submittedName>
        <fullName evidence="1">Uncharacterized protein</fullName>
    </submittedName>
</protein>
<evidence type="ECO:0000313" key="2">
    <source>
        <dbReference type="Proteomes" id="UP000241655"/>
    </source>
</evidence>
<name>A0A2P1CCV7_9CAUD</name>
<proteinExistence type="predicted"/>
<organism evidence="1 2">
    <name type="scientific">Mycobacterium phage Baloo</name>
    <dbReference type="NCBI Taxonomy" id="2099645"/>
    <lineage>
        <taxon>Viruses</taxon>
        <taxon>Duplodnaviria</taxon>
        <taxon>Heunggongvirae</taxon>
        <taxon>Uroviricota</taxon>
        <taxon>Caudoviricetes</taxon>
        <taxon>Bclasvirinae</taxon>
        <taxon>Pipefishvirus</taxon>
        <taxon>Pipefishvirus athena</taxon>
    </lineage>
</organism>